<evidence type="ECO:0000313" key="2">
    <source>
        <dbReference type="Proteomes" id="UP000204584"/>
    </source>
</evidence>
<protein>
    <submittedName>
        <fullName evidence="1">Ankyrin repeat domain containing protein</fullName>
    </submittedName>
</protein>
<reference evidence="1 2" key="1">
    <citation type="journal article" date="2013" name="Science">
        <title>Pandoraviruses: amoeba viruses with genomes up to 2.5 Mb reaching that of parasitic eukaryotes.</title>
        <authorList>
            <person name="Philippe N."/>
            <person name="Legendre M."/>
            <person name="Doutre G."/>
            <person name="Coute Y."/>
            <person name="Poirot O."/>
            <person name="Lescot M."/>
            <person name="Arslan D."/>
            <person name="Seltzer V."/>
            <person name="Bertaux L."/>
            <person name="Bruley C."/>
            <person name="Garin J."/>
            <person name="Claverie J.M."/>
            <person name="Abergel C."/>
        </authorList>
    </citation>
    <scope>NUCLEOTIDE SEQUENCE [LARGE SCALE GENOMIC DNA]</scope>
</reference>
<dbReference type="SUPFAM" id="SSF48403">
    <property type="entry name" value="Ankyrin repeat"/>
    <property type="match status" value="1"/>
</dbReference>
<dbReference type="EMBL" id="KC977571">
    <property type="protein sequence ID" value="AGO83484.1"/>
    <property type="molecule type" value="Genomic_DNA"/>
</dbReference>
<dbReference type="RefSeq" id="YP_008436546.1">
    <property type="nucleotide sequence ID" value="NC_022098.1"/>
</dbReference>
<sequence length="583" mass="64338">MDGRPQQEGPAMKLDCTTRLNPVPDTNSGRAAAQDSADLVSHRHERTMEAAWETLPSELWRDVILNRLSDRDLGSCLLAAPCFHALSKGDLLRRRYAHATITGMCAAGDIVGLEYLVGRLIHTTGTPEPPISDQGRAATHGDVPGWDACLFEAAIMSRGDVIRWLARRGCLARCLPYTWRIARGAAAVAADDDTLCALAEAHLAVRGYPYRNRTRLTGEDAGNNTDGADSDAIDARPAAVRGCRHDMYLRDVQGQLRPYRVRTLDPWSDMGRRFDAIWQHDTLAERRQELVRRHHEICGDWDSEIVKEVNEEFRDAGADAIAAVIQQKADARHTWDADCAAGACWRLARALGWLPRAVFVGMIKRGMLDDAVRVALSVRLSLPEAMPWSTWEALAEAVARANRVDLMRAMGLAVSDPDTGDWAFARCDGPGEEWLPECVFSGAVAGGHVDLLDRALRAWNRTFASRDEFFFEAVASGRLDAVRWLHAHDANIGYRGRYGTRAYSASPLTVAIGQGADDIVAFLLGLSEARFLVRDAFDDAVEIGDLRTARRLYEAHGPTIDNCPPVVAILDDDSAHPLLTYRQ</sequence>
<proteinExistence type="predicted"/>
<dbReference type="Proteomes" id="UP000204584">
    <property type="component" value="Segment"/>
</dbReference>
<evidence type="ECO:0000313" key="1">
    <source>
        <dbReference type="EMBL" id="AGO83484.1"/>
    </source>
</evidence>
<gene>
    <name evidence="1" type="ORF">psal_cds_73</name>
</gene>
<organism evidence="1 2">
    <name type="scientific">Pandoravirus salinus</name>
    <dbReference type="NCBI Taxonomy" id="1349410"/>
    <lineage>
        <taxon>Viruses</taxon>
        <taxon>Pandoravirus</taxon>
    </lineage>
</organism>
<name>S4VSU6_9VIRU</name>
<dbReference type="InterPro" id="IPR036770">
    <property type="entry name" value="Ankyrin_rpt-contain_sf"/>
</dbReference>
<dbReference type="GeneID" id="16605271"/>
<dbReference type="KEGG" id="vg:16605271"/>
<accession>S4VSU6</accession>
<keyword evidence="2" id="KW-1185">Reference proteome</keyword>
<dbReference type="Gene3D" id="1.25.40.20">
    <property type="entry name" value="Ankyrin repeat-containing domain"/>
    <property type="match status" value="1"/>
</dbReference>